<proteinExistence type="predicted"/>
<organism evidence="1 2">
    <name type="scientific">candidate division WOR-1 bacterium RIFOXYC2_FULL_41_25</name>
    <dbReference type="NCBI Taxonomy" id="1802586"/>
    <lineage>
        <taxon>Bacteria</taxon>
        <taxon>Bacillati</taxon>
        <taxon>Saganbacteria</taxon>
    </lineage>
</organism>
<evidence type="ECO:0000313" key="2">
    <source>
        <dbReference type="Proteomes" id="UP000177309"/>
    </source>
</evidence>
<dbReference type="AlphaFoldDB" id="A0A1F4TN48"/>
<reference evidence="1 2" key="1">
    <citation type="journal article" date="2016" name="Nat. Commun.">
        <title>Thousands of microbial genomes shed light on interconnected biogeochemical processes in an aquifer system.</title>
        <authorList>
            <person name="Anantharaman K."/>
            <person name="Brown C.T."/>
            <person name="Hug L.A."/>
            <person name="Sharon I."/>
            <person name="Castelle C.J."/>
            <person name="Probst A.J."/>
            <person name="Thomas B.C."/>
            <person name="Singh A."/>
            <person name="Wilkins M.J."/>
            <person name="Karaoz U."/>
            <person name="Brodie E.L."/>
            <person name="Williams K.H."/>
            <person name="Hubbard S.S."/>
            <person name="Banfield J.F."/>
        </authorList>
    </citation>
    <scope>NUCLEOTIDE SEQUENCE [LARGE SCALE GENOMIC DNA]</scope>
</reference>
<comment type="caution">
    <text evidence="1">The sequence shown here is derived from an EMBL/GenBank/DDBJ whole genome shotgun (WGS) entry which is preliminary data.</text>
</comment>
<name>A0A1F4TN48_UNCSA</name>
<dbReference type="Proteomes" id="UP000177309">
    <property type="component" value="Unassembled WGS sequence"/>
</dbReference>
<sequence>MPISTYVLFFPTDIANQDSGLKVIARHQGDNVSHQESRERIFELNGLTIGTIICSESFHRNLLSTIIKERPDLILQPCFAEGVWAYFQSILILSEISWEGCR</sequence>
<dbReference type="EMBL" id="MEUI01000024">
    <property type="protein sequence ID" value="OGC33999.1"/>
    <property type="molecule type" value="Genomic_DNA"/>
</dbReference>
<accession>A0A1F4TN48</accession>
<evidence type="ECO:0000313" key="1">
    <source>
        <dbReference type="EMBL" id="OGC33999.1"/>
    </source>
</evidence>
<gene>
    <name evidence="1" type="ORF">A2462_01415</name>
</gene>
<protein>
    <submittedName>
        <fullName evidence="1">Uncharacterized protein</fullName>
    </submittedName>
</protein>